<dbReference type="RefSeq" id="WP_306886753.1">
    <property type="nucleotide sequence ID" value="NZ_JAUSUL010000003.1"/>
</dbReference>
<dbReference type="GO" id="GO:0003677">
    <property type="term" value="F:DNA binding"/>
    <property type="evidence" value="ECO:0007669"/>
    <property type="project" value="UniProtKB-KW"/>
</dbReference>
<accession>A0AAE3VRJ1</accession>
<dbReference type="Gene3D" id="1.10.10.10">
    <property type="entry name" value="Winged helix-like DNA-binding domain superfamily/Winged helix DNA-binding domain"/>
    <property type="match status" value="1"/>
</dbReference>
<evidence type="ECO:0000256" key="2">
    <source>
        <dbReference type="ARBA" id="ARBA00023125"/>
    </source>
</evidence>
<evidence type="ECO:0000259" key="4">
    <source>
        <dbReference type="PROSITE" id="PS50949"/>
    </source>
</evidence>
<dbReference type="InterPro" id="IPR011711">
    <property type="entry name" value="GntR_C"/>
</dbReference>
<dbReference type="InterPro" id="IPR036388">
    <property type="entry name" value="WH-like_DNA-bd_sf"/>
</dbReference>
<dbReference type="SMART" id="SM00895">
    <property type="entry name" value="FCD"/>
    <property type="match status" value="1"/>
</dbReference>
<organism evidence="5 6">
    <name type="scientific">Amorphus orientalis</name>
    <dbReference type="NCBI Taxonomy" id="649198"/>
    <lineage>
        <taxon>Bacteria</taxon>
        <taxon>Pseudomonadati</taxon>
        <taxon>Pseudomonadota</taxon>
        <taxon>Alphaproteobacteria</taxon>
        <taxon>Hyphomicrobiales</taxon>
        <taxon>Amorphaceae</taxon>
        <taxon>Amorphus</taxon>
    </lineage>
</organism>
<dbReference type="GO" id="GO:0003700">
    <property type="term" value="F:DNA-binding transcription factor activity"/>
    <property type="evidence" value="ECO:0007669"/>
    <property type="project" value="InterPro"/>
</dbReference>
<dbReference type="Proteomes" id="UP001229244">
    <property type="component" value="Unassembled WGS sequence"/>
</dbReference>
<keyword evidence="6" id="KW-1185">Reference proteome</keyword>
<evidence type="ECO:0000256" key="3">
    <source>
        <dbReference type="ARBA" id="ARBA00023163"/>
    </source>
</evidence>
<keyword evidence="3" id="KW-0804">Transcription</keyword>
<dbReference type="PANTHER" id="PTHR43537:SF24">
    <property type="entry name" value="GLUCONATE OPERON TRANSCRIPTIONAL REPRESSOR"/>
    <property type="match status" value="1"/>
</dbReference>
<dbReference type="SUPFAM" id="SSF46785">
    <property type="entry name" value="Winged helix' DNA-binding domain"/>
    <property type="match status" value="1"/>
</dbReference>
<keyword evidence="1" id="KW-0805">Transcription regulation</keyword>
<proteinExistence type="predicted"/>
<dbReference type="CDD" id="cd07377">
    <property type="entry name" value="WHTH_GntR"/>
    <property type="match status" value="1"/>
</dbReference>
<dbReference type="PANTHER" id="PTHR43537">
    <property type="entry name" value="TRANSCRIPTIONAL REGULATOR, GNTR FAMILY"/>
    <property type="match status" value="1"/>
</dbReference>
<dbReference type="Pfam" id="PF07729">
    <property type="entry name" value="FCD"/>
    <property type="match status" value="1"/>
</dbReference>
<evidence type="ECO:0000313" key="6">
    <source>
        <dbReference type="Proteomes" id="UP001229244"/>
    </source>
</evidence>
<comment type="caution">
    <text evidence="5">The sequence shown here is derived from an EMBL/GenBank/DDBJ whole genome shotgun (WGS) entry which is preliminary data.</text>
</comment>
<dbReference type="PROSITE" id="PS50949">
    <property type="entry name" value="HTH_GNTR"/>
    <property type="match status" value="1"/>
</dbReference>
<dbReference type="SUPFAM" id="SSF48008">
    <property type="entry name" value="GntR ligand-binding domain-like"/>
    <property type="match status" value="1"/>
</dbReference>
<dbReference type="Gene3D" id="1.20.120.530">
    <property type="entry name" value="GntR ligand-binding domain-like"/>
    <property type="match status" value="1"/>
</dbReference>
<sequence length="258" mass="28564">MVSAKPRLAHRSDAMSFEANLHEIARERPDLVIGGRADDQDAERQQKPAERAYQGIRRAILTGELKSGAHLREEHLAQLTGTSRTPVREALRRLVAEGLATVENRHRYVTDFSYDEVEIIFEVRAKLDAYAAAVAAQKINDAELKRLASLIEAIDFIEDDGSDAAVERFVSLNSAFHGVIVEASRSRQLHALTAQATALPLVLIKQFVCDQKINIARSNAQHRDILAALTKRDSQWAEAAMAGHVLSTKPKPGQGFDR</sequence>
<evidence type="ECO:0000313" key="5">
    <source>
        <dbReference type="EMBL" id="MDQ0316880.1"/>
    </source>
</evidence>
<evidence type="ECO:0000256" key="1">
    <source>
        <dbReference type="ARBA" id="ARBA00023015"/>
    </source>
</evidence>
<keyword evidence="2 5" id="KW-0238">DNA-binding</keyword>
<feature type="domain" description="HTH gntR-type" evidence="4">
    <location>
        <begin position="46"/>
        <end position="112"/>
    </location>
</feature>
<dbReference type="Pfam" id="PF00392">
    <property type="entry name" value="GntR"/>
    <property type="match status" value="1"/>
</dbReference>
<dbReference type="InterPro" id="IPR036390">
    <property type="entry name" value="WH_DNA-bd_sf"/>
</dbReference>
<dbReference type="AlphaFoldDB" id="A0AAE3VRJ1"/>
<dbReference type="SMART" id="SM00345">
    <property type="entry name" value="HTH_GNTR"/>
    <property type="match status" value="1"/>
</dbReference>
<reference evidence="5" key="1">
    <citation type="submission" date="2023-07" db="EMBL/GenBank/DDBJ databases">
        <title>Genomic Encyclopedia of Type Strains, Phase IV (KMG-IV): sequencing the most valuable type-strain genomes for metagenomic binning, comparative biology and taxonomic classification.</title>
        <authorList>
            <person name="Goeker M."/>
        </authorList>
    </citation>
    <scope>NUCLEOTIDE SEQUENCE</scope>
    <source>
        <strain evidence="5">DSM 21202</strain>
    </source>
</reference>
<gene>
    <name evidence="5" type="ORF">J2S73_003356</name>
</gene>
<dbReference type="InterPro" id="IPR008920">
    <property type="entry name" value="TF_FadR/GntR_C"/>
</dbReference>
<name>A0AAE3VRJ1_9HYPH</name>
<dbReference type="InterPro" id="IPR000524">
    <property type="entry name" value="Tscrpt_reg_HTH_GntR"/>
</dbReference>
<dbReference type="EMBL" id="JAUSUL010000003">
    <property type="protein sequence ID" value="MDQ0316880.1"/>
    <property type="molecule type" value="Genomic_DNA"/>
</dbReference>
<protein>
    <submittedName>
        <fullName evidence="5">DNA-binding GntR family transcriptional regulator</fullName>
    </submittedName>
</protein>